<keyword evidence="1" id="KW-0812">Transmembrane</keyword>
<organism evidence="2 3">
    <name type="scientific">Pseudomonas putida</name>
    <name type="common">Arthrobacter siderocapsulatus</name>
    <dbReference type="NCBI Taxonomy" id="303"/>
    <lineage>
        <taxon>Bacteria</taxon>
        <taxon>Pseudomonadati</taxon>
        <taxon>Pseudomonadota</taxon>
        <taxon>Gammaproteobacteria</taxon>
        <taxon>Pseudomonadales</taxon>
        <taxon>Pseudomonadaceae</taxon>
        <taxon>Pseudomonas</taxon>
    </lineage>
</organism>
<keyword evidence="1" id="KW-1133">Transmembrane helix</keyword>
<feature type="transmembrane region" description="Helical" evidence="1">
    <location>
        <begin position="165"/>
        <end position="184"/>
    </location>
</feature>
<dbReference type="EMBL" id="CP050951">
    <property type="protein sequence ID" value="QJQ10133.1"/>
    <property type="molecule type" value="Genomic_DNA"/>
</dbReference>
<feature type="transmembrane region" description="Helical" evidence="1">
    <location>
        <begin position="72"/>
        <end position="93"/>
    </location>
</feature>
<reference evidence="2 3" key="2">
    <citation type="submission" date="2020-04" db="EMBL/GenBank/DDBJ databases">
        <title>Complete genome sequence of Pseudomonas putida strain JQ581.</title>
        <authorList>
            <person name="Mu Y."/>
        </authorList>
    </citation>
    <scope>NUCLEOTIDE SEQUENCE [LARGE SCALE GENOMIC DNA]</scope>
    <source>
        <strain evidence="2 3">JQ581</strain>
    </source>
</reference>
<evidence type="ECO:0000256" key="1">
    <source>
        <dbReference type="SAM" id="Phobius"/>
    </source>
</evidence>
<keyword evidence="1" id="KW-0472">Membrane</keyword>
<gene>
    <name evidence="2" type="ORF">A3L25_012160</name>
</gene>
<evidence type="ECO:0000313" key="3">
    <source>
        <dbReference type="Proteomes" id="UP000076857"/>
    </source>
</evidence>
<feature type="transmembrane region" description="Helical" evidence="1">
    <location>
        <begin position="42"/>
        <end position="60"/>
    </location>
</feature>
<dbReference type="Proteomes" id="UP000076857">
    <property type="component" value="Chromosome"/>
</dbReference>
<protein>
    <submittedName>
        <fullName evidence="2">Uncharacterized protein</fullName>
    </submittedName>
</protein>
<reference evidence="2 3" key="1">
    <citation type="submission" date="2016-04" db="EMBL/GenBank/DDBJ databases">
        <authorList>
            <person name="Qiu J."/>
        </authorList>
    </citation>
    <scope>NUCLEOTIDE SEQUENCE [LARGE SCALE GENOMIC DNA]</scope>
    <source>
        <strain evidence="2 3">JQ581</strain>
    </source>
</reference>
<proteinExistence type="predicted"/>
<feature type="transmembrane region" description="Helical" evidence="1">
    <location>
        <begin position="6"/>
        <end position="30"/>
    </location>
</feature>
<sequence length="186" mass="21007">MGNFPILVTVLSMVLGLSITRILLGVMTVFRIRRTAPPDWVALAWAFTLFLFQLEFWWALNDLPTFKKDFSFVEFLLLVSLTLSLFSAAALILPSRSEDELYGLQVYFEQDGRFALLAICTYLGLGSVTNILFFNASPFQLWAAVDMVMFTLPLAVFFARPRRLYAPLTLIYLPLSVIDTAISLSS</sequence>
<dbReference type="RefSeq" id="WP_063426167.1">
    <property type="nucleotide sequence ID" value="NZ_CP050951.1"/>
</dbReference>
<feature type="transmembrane region" description="Helical" evidence="1">
    <location>
        <begin position="139"/>
        <end position="158"/>
    </location>
</feature>
<dbReference type="AlphaFoldDB" id="A0AAP9MZU4"/>
<name>A0AAP9MZU4_PSEPU</name>
<accession>A0AAP9MZU4</accession>
<feature type="transmembrane region" description="Helical" evidence="1">
    <location>
        <begin position="114"/>
        <end position="133"/>
    </location>
</feature>
<evidence type="ECO:0000313" key="2">
    <source>
        <dbReference type="EMBL" id="QJQ10133.1"/>
    </source>
</evidence>